<protein>
    <submittedName>
        <fullName evidence="1">Uncharacterized protein</fullName>
    </submittedName>
</protein>
<keyword evidence="2" id="KW-1185">Reference proteome</keyword>
<reference evidence="1" key="1">
    <citation type="journal article" date="2023" name="IScience">
        <title>Live-bearing cockroach genome reveals convergent evolutionary mechanisms linked to viviparity in insects and beyond.</title>
        <authorList>
            <person name="Fouks B."/>
            <person name="Harrison M.C."/>
            <person name="Mikhailova A.A."/>
            <person name="Marchal E."/>
            <person name="English S."/>
            <person name="Carruthers M."/>
            <person name="Jennings E.C."/>
            <person name="Chiamaka E.L."/>
            <person name="Frigard R.A."/>
            <person name="Pippel M."/>
            <person name="Attardo G.M."/>
            <person name="Benoit J.B."/>
            <person name="Bornberg-Bauer E."/>
            <person name="Tobe S.S."/>
        </authorList>
    </citation>
    <scope>NUCLEOTIDE SEQUENCE</scope>
    <source>
        <strain evidence="1">Stay&amp;Tobe</strain>
    </source>
</reference>
<dbReference type="EMBL" id="JASPKZ010003872">
    <property type="protein sequence ID" value="KAJ9591347.1"/>
    <property type="molecule type" value="Genomic_DNA"/>
</dbReference>
<organism evidence="1 2">
    <name type="scientific">Diploptera punctata</name>
    <name type="common">Pacific beetle cockroach</name>
    <dbReference type="NCBI Taxonomy" id="6984"/>
    <lineage>
        <taxon>Eukaryota</taxon>
        <taxon>Metazoa</taxon>
        <taxon>Ecdysozoa</taxon>
        <taxon>Arthropoda</taxon>
        <taxon>Hexapoda</taxon>
        <taxon>Insecta</taxon>
        <taxon>Pterygota</taxon>
        <taxon>Neoptera</taxon>
        <taxon>Polyneoptera</taxon>
        <taxon>Dictyoptera</taxon>
        <taxon>Blattodea</taxon>
        <taxon>Blaberoidea</taxon>
        <taxon>Blaberidae</taxon>
        <taxon>Diplopterinae</taxon>
        <taxon>Diploptera</taxon>
    </lineage>
</organism>
<sequence>SKTNRLLQGTLLLQLKSARYNTLDRSSTARDITASTKISKTGRLLQGTLLLQLQSARSVVYCKGHYCFNYNQQA</sequence>
<feature type="non-terminal residue" evidence="1">
    <location>
        <position position="1"/>
    </location>
</feature>
<dbReference type="AlphaFoldDB" id="A0AAD8A407"/>
<feature type="non-terminal residue" evidence="1">
    <location>
        <position position="74"/>
    </location>
</feature>
<name>A0AAD8A407_DIPPU</name>
<evidence type="ECO:0000313" key="1">
    <source>
        <dbReference type="EMBL" id="KAJ9591347.1"/>
    </source>
</evidence>
<reference evidence="1" key="2">
    <citation type="submission" date="2023-05" db="EMBL/GenBank/DDBJ databases">
        <authorList>
            <person name="Fouks B."/>
        </authorList>
    </citation>
    <scope>NUCLEOTIDE SEQUENCE</scope>
    <source>
        <strain evidence="1">Stay&amp;Tobe</strain>
        <tissue evidence="1">Testes</tissue>
    </source>
</reference>
<gene>
    <name evidence="1" type="ORF">L9F63_002105</name>
</gene>
<proteinExistence type="predicted"/>
<comment type="caution">
    <text evidence="1">The sequence shown here is derived from an EMBL/GenBank/DDBJ whole genome shotgun (WGS) entry which is preliminary data.</text>
</comment>
<accession>A0AAD8A407</accession>
<dbReference type="Proteomes" id="UP001233999">
    <property type="component" value="Unassembled WGS sequence"/>
</dbReference>
<evidence type="ECO:0000313" key="2">
    <source>
        <dbReference type="Proteomes" id="UP001233999"/>
    </source>
</evidence>